<dbReference type="Gene3D" id="3.30.1360.20">
    <property type="entry name" value="Transcriptional coactivator/pterin dehydratase"/>
    <property type="match status" value="1"/>
</dbReference>
<name>A0A9E6MHA5_9RICK</name>
<dbReference type="GO" id="GO:0008124">
    <property type="term" value="F:4-alpha-hydroxytetrahydrobiopterin dehydratase activity"/>
    <property type="evidence" value="ECO:0007669"/>
    <property type="project" value="UniProtKB-EC"/>
</dbReference>
<dbReference type="RefSeq" id="WP_202069768.1">
    <property type="nucleotide sequence ID" value="NZ_CP060138.2"/>
</dbReference>
<dbReference type="HAMAP" id="MF_00434">
    <property type="entry name" value="Pterin_4_alpha"/>
    <property type="match status" value="1"/>
</dbReference>
<dbReference type="EC" id="4.2.1.96" evidence="4"/>
<accession>A0A9E6MHA5</accession>
<organism evidence="5 6">
    <name type="scientific">Rickettsia tillamookensis</name>
    <dbReference type="NCBI Taxonomy" id="2761623"/>
    <lineage>
        <taxon>Bacteria</taxon>
        <taxon>Pseudomonadati</taxon>
        <taxon>Pseudomonadota</taxon>
        <taxon>Alphaproteobacteria</taxon>
        <taxon>Rickettsiales</taxon>
        <taxon>Rickettsiaceae</taxon>
        <taxon>Rickettsieae</taxon>
        <taxon>Rickettsia</taxon>
        <taxon>spotted fever group</taxon>
    </lineage>
</organism>
<dbReference type="Proteomes" id="UP000595296">
    <property type="component" value="Chromosome"/>
</dbReference>
<reference evidence="5 6" key="1">
    <citation type="journal article" date="2021" name="Int. J. Syst. Evol. Microbiol.">
        <title>Characterization of a novel transitional group Rickettsia species (Rickettsia tillamookensis sp. nov.) from the western black-legged tick, Ixodes pacificus.</title>
        <authorList>
            <person name="Gauthier D.T."/>
            <person name="Karpathy S.E."/>
            <person name="Grizzard S.L."/>
            <person name="Batra D."/>
            <person name="Rowe L.A."/>
            <person name="Paddock C.D."/>
        </authorList>
    </citation>
    <scope>NUCLEOTIDE SEQUENCE [LARGE SCALE GENOMIC DNA]</scope>
    <source>
        <strain evidence="5 6">Tillamook 23</strain>
    </source>
</reference>
<evidence type="ECO:0000256" key="1">
    <source>
        <dbReference type="ARBA" id="ARBA00001554"/>
    </source>
</evidence>
<dbReference type="PANTHER" id="PTHR12599">
    <property type="entry name" value="PTERIN-4-ALPHA-CARBINOLAMINE DEHYDRATASE"/>
    <property type="match status" value="1"/>
</dbReference>
<dbReference type="NCBIfam" id="NF002017">
    <property type="entry name" value="PRK00823.1-2"/>
    <property type="match status" value="1"/>
</dbReference>
<proteinExistence type="inferred from homology"/>
<dbReference type="InterPro" id="IPR001533">
    <property type="entry name" value="Pterin_deHydtase"/>
</dbReference>
<evidence type="ECO:0000313" key="5">
    <source>
        <dbReference type="EMBL" id="QQV74779.1"/>
    </source>
</evidence>
<keyword evidence="6" id="KW-1185">Reference proteome</keyword>
<dbReference type="Pfam" id="PF01329">
    <property type="entry name" value="Pterin_4a"/>
    <property type="match status" value="1"/>
</dbReference>
<dbReference type="PANTHER" id="PTHR12599:SF0">
    <property type="entry name" value="PTERIN-4-ALPHA-CARBINOLAMINE DEHYDRATASE"/>
    <property type="match status" value="1"/>
</dbReference>
<evidence type="ECO:0000313" key="6">
    <source>
        <dbReference type="Proteomes" id="UP000595296"/>
    </source>
</evidence>
<evidence type="ECO:0000256" key="3">
    <source>
        <dbReference type="ARBA" id="ARBA00023239"/>
    </source>
</evidence>
<dbReference type="EMBL" id="CP060138">
    <property type="protein sequence ID" value="QQV74779.1"/>
    <property type="molecule type" value="Genomic_DNA"/>
</dbReference>
<keyword evidence="3 4" id="KW-0456">Lyase</keyword>
<dbReference type="SUPFAM" id="SSF55248">
    <property type="entry name" value="PCD-like"/>
    <property type="match status" value="1"/>
</dbReference>
<comment type="catalytic activity">
    <reaction evidence="1 4">
        <text>(4aS,6R)-4a-hydroxy-L-erythro-5,6,7,8-tetrahydrobiopterin = (6R)-L-erythro-6,7-dihydrobiopterin + H2O</text>
        <dbReference type="Rhea" id="RHEA:11920"/>
        <dbReference type="ChEBI" id="CHEBI:15377"/>
        <dbReference type="ChEBI" id="CHEBI:15642"/>
        <dbReference type="ChEBI" id="CHEBI:43120"/>
        <dbReference type="EC" id="4.2.1.96"/>
    </reaction>
</comment>
<dbReference type="CDD" id="cd00913">
    <property type="entry name" value="PCD_DCoH_subfamily_a"/>
    <property type="match status" value="1"/>
</dbReference>
<evidence type="ECO:0000256" key="2">
    <source>
        <dbReference type="ARBA" id="ARBA00006472"/>
    </source>
</evidence>
<evidence type="ECO:0000256" key="4">
    <source>
        <dbReference type="HAMAP-Rule" id="MF_00434"/>
    </source>
</evidence>
<sequence>MTVLSEKKCLSCEGGIPPLEKKEIDKLLAELQSEWQVNELGHLYKKYKFPNFVKAMEFANKITEIAEQEAHHPDLTISWGACSVEIWTHKIDGLTESDFILAAKIESVNYLSEKNNSKNHTSINS</sequence>
<dbReference type="InterPro" id="IPR036428">
    <property type="entry name" value="PCD_sf"/>
</dbReference>
<comment type="similarity">
    <text evidence="2 4">Belongs to the pterin-4-alpha-carbinolamine dehydratase family.</text>
</comment>
<gene>
    <name evidence="5" type="ORF">H6P87_00320</name>
</gene>
<protein>
    <recommendedName>
        <fullName evidence="4">Putative pterin-4-alpha-carbinolamine dehydratase</fullName>
        <shortName evidence="4">PHS</shortName>
        <ecNumber evidence="4">4.2.1.96</ecNumber>
    </recommendedName>
    <alternativeName>
        <fullName evidence="4">4-alpha-hydroxy-tetrahydropterin dehydratase</fullName>
    </alternativeName>
    <alternativeName>
        <fullName evidence="4">Pterin carbinolamine dehydratase</fullName>
        <shortName evidence="4">PCD</shortName>
    </alternativeName>
</protein>